<reference evidence="1" key="1">
    <citation type="journal article" date="2020" name="Cell">
        <title>Large-Scale Comparative Analyses of Tick Genomes Elucidate Their Genetic Diversity and Vector Capacities.</title>
        <authorList>
            <consortium name="Tick Genome and Microbiome Consortium (TIGMIC)"/>
            <person name="Jia N."/>
            <person name="Wang J."/>
            <person name="Shi W."/>
            <person name="Du L."/>
            <person name="Sun Y."/>
            <person name="Zhan W."/>
            <person name="Jiang J.F."/>
            <person name="Wang Q."/>
            <person name="Zhang B."/>
            <person name="Ji P."/>
            <person name="Bell-Sakyi L."/>
            <person name="Cui X.M."/>
            <person name="Yuan T.T."/>
            <person name="Jiang B.G."/>
            <person name="Yang W.F."/>
            <person name="Lam T.T."/>
            <person name="Chang Q.C."/>
            <person name="Ding S.J."/>
            <person name="Wang X.J."/>
            <person name="Zhu J.G."/>
            <person name="Ruan X.D."/>
            <person name="Zhao L."/>
            <person name="Wei J.T."/>
            <person name="Ye R.Z."/>
            <person name="Que T.C."/>
            <person name="Du C.H."/>
            <person name="Zhou Y.H."/>
            <person name="Cheng J.X."/>
            <person name="Dai P.F."/>
            <person name="Guo W.B."/>
            <person name="Han X.H."/>
            <person name="Huang E.J."/>
            <person name="Li L.F."/>
            <person name="Wei W."/>
            <person name="Gao Y.C."/>
            <person name="Liu J.Z."/>
            <person name="Shao H.Z."/>
            <person name="Wang X."/>
            <person name="Wang C.C."/>
            <person name="Yang T.C."/>
            <person name="Huo Q.B."/>
            <person name="Li W."/>
            <person name="Chen H.Y."/>
            <person name="Chen S.E."/>
            <person name="Zhou L.G."/>
            <person name="Ni X.B."/>
            <person name="Tian J.H."/>
            <person name="Sheng Y."/>
            <person name="Liu T."/>
            <person name="Pan Y.S."/>
            <person name="Xia L.Y."/>
            <person name="Li J."/>
            <person name="Zhao F."/>
            <person name="Cao W.C."/>
        </authorList>
    </citation>
    <scope>NUCLEOTIDE SEQUENCE</scope>
    <source>
        <strain evidence="1">Rmic-2018</strain>
    </source>
</reference>
<name>A0A9J6DD93_RHIMP</name>
<gene>
    <name evidence="1" type="ORF">HPB51_023589</name>
</gene>
<comment type="caution">
    <text evidence="1">The sequence shown here is derived from an EMBL/GenBank/DDBJ whole genome shotgun (WGS) entry which is preliminary data.</text>
</comment>
<dbReference type="VEuPathDB" id="VectorBase:LOC119182912"/>
<sequence length="113" mass="12549">MMEINECREERGTAKPEQILVTEARRLIGCEEIKIDPSVTDEQRHELTCLLNEYRDCFAANLGELGCTPALSMGIQDIPTGSAPVAVRPYSANAAKREAIRDIVGEWKRGNCN</sequence>
<dbReference type="AlphaFoldDB" id="A0A9J6DD93"/>
<dbReference type="EMBL" id="JABSTU010000010">
    <property type="protein sequence ID" value="KAH8019947.1"/>
    <property type="molecule type" value="Genomic_DNA"/>
</dbReference>
<reference evidence="1" key="2">
    <citation type="submission" date="2021-09" db="EMBL/GenBank/DDBJ databases">
        <authorList>
            <person name="Jia N."/>
            <person name="Wang J."/>
            <person name="Shi W."/>
            <person name="Du L."/>
            <person name="Sun Y."/>
            <person name="Zhan W."/>
            <person name="Jiang J."/>
            <person name="Wang Q."/>
            <person name="Zhang B."/>
            <person name="Ji P."/>
            <person name="Sakyi L.B."/>
            <person name="Cui X."/>
            <person name="Yuan T."/>
            <person name="Jiang B."/>
            <person name="Yang W."/>
            <person name="Lam T.T.-Y."/>
            <person name="Chang Q."/>
            <person name="Ding S."/>
            <person name="Wang X."/>
            <person name="Zhu J."/>
            <person name="Ruan X."/>
            <person name="Zhao L."/>
            <person name="Wei J."/>
            <person name="Que T."/>
            <person name="Du C."/>
            <person name="Cheng J."/>
            <person name="Dai P."/>
            <person name="Han X."/>
            <person name="Huang E."/>
            <person name="Gao Y."/>
            <person name="Liu J."/>
            <person name="Shao H."/>
            <person name="Ye R."/>
            <person name="Li L."/>
            <person name="Wei W."/>
            <person name="Wang X."/>
            <person name="Wang C."/>
            <person name="Huo Q."/>
            <person name="Li W."/>
            <person name="Guo W."/>
            <person name="Chen H."/>
            <person name="Chen S."/>
            <person name="Zhou L."/>
            <person name="Zhou L."/>
            <person name="Ni X."/>
            <person name="Tian J."/>
            <person name="Zhou Y."/>
            <person name="Sheng Y."/>
            <person name="Liu T."/>
            <person name="Pan Y."/>
            <person name="Xia L."/>
            <person name="Li J."/>
            <person name="Zhao F."/>
            <person name="Cao W."/>
        </authorList>
    </citation>
    <scope>NUCLEOTIDE SEQUENCE</scope>
    <source>
        <strain evidence="1">Rmic-2018</strain>
        <tissue evidence="1">Larvae</tissue>
    </source>
</reference>
<accession>A0A9J6DD93</accession>
<protein>
    <submittedName>
        <fullName evidence="1">Uncharacterized protein</fullName>
    </submittedName>
</protein>
<organism evidence="1 2">
    <name type="scientific">Rhipicephalus microplus</name>
    <name type="common">Cattle tick</name>
    <name type="synonym">Boophilus microplus</name>
    <dbReference type="NCBI Taxonomy" id="6941"/>
    <lineage>
        <taxon>Eukaryota</taxon>
        <taxon>Metazoa</taxon>
        <taxon>Ecdysozoa</taxon>
        <taxon>Arthropoda</taxon>
        <taxon>Chelicerata</taxon>
        <taxon>Arachnida</taxon>
        <taxon>Acari</taxon>
        <taxon>Parasitiformes</taxon>
        <taxon>Ixodida</taxon>
        <taxon>Ixodoidea</taxon>
        <taxon>Ixodidae</taxon>
        <taxon>Rhipicephalinae</taxon>
        <taxon>Rhipicephalus</taxon>
        <taxon>Boophilus</taxon>
    </lineage>
</organism>
<evidence type="ECO:0000313" key="2">
    <source>
        <dbReference type="Proteomes" id="UP000821866"/>
    </source>
</evidence>
<keyword evidence="2" id="KW-1185">Reference proteome</keyword>
<proteinExistence type="predicted"/>
<dbReference type="Proteomes" id="UP000821866">
    <property type="component" value="Chromosome 8"/>
</dbReference>
<evidence type="ECO:0000313" key="1">
    <source>
        <dbReference type="EMBL" id="KAH8019947.1"/>
    </source>
</evidence>